<dbReference type="PROSITE" id="PS50137">
    <property type="entry name" value="DS_RBD"/>
    <property type="match status" value="1"/>
</dbReference>
<evidence type="ECO:0000256" key="3">
    <source>
        <dbReference type="ARBA" id="ARBA00022552"/>
    </source>
</evidence>
<dbReference type="Pfam" id="PF14622">
    <property type="entry name" value="Ribonucleas_3_3"/>
    <property type="match status" value="1"/>
</dbReference>
<keyword evidence="9" id="KW-0963">Cytoplasm</keyword>
<name>A0AAT9LEY3_9FIRM</name>
<dbReference type="GO" id="GO:0046872">
    <property type="term" value="F:metal ion binding"/>
    <property type="evidence" value="ECO:0007669"/>
    <property type="project" value="UniProtKB-KW"/>
</dbReference>
<protein>
    <recommendedName>
        <fullName evidence="9">Ribonuclease 3</fullName>
        <ecNumber evidence="9">3.1.26.3</ecNumber>
    </recommendedName>
    <alternativeName>
        <fullName evidence="9">Ribonuclease III</fullName>
        <shortName evidence="9">RNase III</shortName>
    </alternativeName>
</protein>
<accession>A0AAT9LEY3</accession>
<reference evidence="12" key="2">
    <citation type="journal article" date="2023" name="Biology">
        <title>Prokaryotic Life Associated with Coal-Fire Gas Vents Revealed by Metagenomics.</title>
        <authorList>
            <person name="Kadnikov V.V."/>
            <person name="Mardanov A.V."/>
            <person name="Beletsky A.V."/>
            <person name="Karnachuk O.V."/>
            <person name="Ravin N.V."/>
        </authorList>
    </citation>
    <scope>NUCLEOTIDE SEQUENCE</scope>
    <source>
        <strain evidence="12">Bu02</strain>
    </source>
</reference>
<reference evidence="12" key="1">
    <citation type="submission" date="2020-10" db="EMBL/GenBank/DDBJ databases">
        <authorList>
            <person name="Kadnikov V."/>
            <person name="Beletsky A.V."/>
            <person name="Mardanov A.V."/>
            <person name="Karnachuk O.V."/>
            <person name="Ravin N.V."/>
        </authorList>
    </citation>
    <scope>NUCLEOTIDE SEQUENCE</scope>
    <source>
        <strain evidence="12">Bu02</strain>
    </source>
</reference>
<dbReference type="PROSITE" id="PS50142">
    <property type="entry name" value="RNASE_3_2"/>
    <property type="match status" value="1"/>
</dbReference>
<keyword evidence="8 9" id="KW-0694">RNA-binding</keyword>
<dbReference type="InterPro" id="IPR014720">
    <property type="entry name" value="dsRBD_dom"/>
</dbReference>
<dbReference type="EMBL" id="CP062796">
    <property type="protein sequence ID" value="QUL99710.1"/>
    <property type="molecule type" value="Genomic_DNA"/>
</dbReference>
<dbReference type="SMART" id="SM00535">
    <property type="entry name" value="RIBOc"/>
    <property type="match status" value="1"/>
</dbReference>
<evidence type="ECO:0000256" key="1">
    <source>
        <dbReference type="ARBA" id="ARBA00000109"/>
    </source>
</evidence>
<dbReference type="GO" id="GO:0004525">
    <property type="term" value="F:ribonuclease III activity"/>
    <property type="evidence" value="ECO:0007669"/>
    <property type="project" value="UniProtKB-UniRule"/>
</dbReference>
<evidence type="ECO:0000256" key="9">
    <source>
        <dbReference type="HAMAP-Rule" id="MF_00104"/>
    </source>
</evidence>
<dbReference type="InterPro" id="IPR036389">
    <property type="entry name" value="RNase_III_sf"/>
</dbReference>
<dbReference type="KEGG" id="fcz:IMF26_10175"/>
<evidence type="ECO:0000256" key="6">
    <source>
        <dbReference type="ARBA" id="ARBA00022759"/>
    </source>
</evidence>
<comment type="catalytic activity">
    <reaction evidence="1 9">
        <text>Endonucleolytic cleavage to 5'-phosphomonoester.</text>
        <dbReference type="EC" id="3.1.26.3"/>
    </reaction>
</comment>
<evidence type="ECO:0000313" key="12">
    <source>
        <dbReference type="EMBL" id="QUL99710.1"/>
    </source>
</evidence>
<dbReference type="InterPro" id="IPR000999">
    <property type="entry name" value="RNase_III_dom"/>
</dbReference>
<evidence type="ECO:0000259" key="10">
    <source>
        <dbReference type="PROSITE" id="PS50137"/>
    </source>
</evidence>
<keyword evidence="7 9" id="KW-0378">Hydrolase</keyword>
<dbReference type="PANTHER" id="PTHR11207:SF0">
    <property type="entry name" value="RIBONUCLEASE 3"/>
    <property type="match status" value="1"/>
</dbReference>
<dbReference type="GO" id="GO:0006364">
    <property type="term" value="P:rRNA processing"/>
    <property type="evidence" value="ECO:0007669"/>
    <property type="project" value="UniProtKB-UniRule"/>
</dbReference>
<feature type="domain" description="RNase III" evidence="11">
    <location>
        <begin position="1"/>
        <end position="124"/>
    </location>
</feature>
<dbReference type="Gene3D" id="3.30.160.20">
    <property type="match status" value="1"/>
</dbReference>
<comment type="subcellular location">
    <subcellularLocation>
        <location evidence="9">Cytoplasm</location>
    </subcellularLocation>
</comment>
<comment type="subunit">
    <text evidence="9">Homodimer.</text>
</comment>
<dbReference type="SMART" id="SM00358">
    <property type="entry name" value="DSRM"/>
    <property type="match status" value="1"/>
</dbReference>
<keyword evidence="9" id="KW-0479">Metal-binding</keyword>
<dbReference type="PROSITE" id="PS00517">
    <property type="entry name" value="RNASE_3_1"/>
    <property type="match status" value="1"/>
</dbReference>
<dbReference type="CDD" id="cd10845">
    <property type="entry name" value="DSRM_RNAse_III_family"/>
    <property type="match status" value="1"/>
</dbReference>
<dbReference type="Gene3D" id="1.10.1520.10">
    <property type="entry name" value="Ribonuclease III domain"/>
    <property type="match status" value="1"/>
</dbReference>
<keyword evidence="9" id="KW-0699">rRNA-binding</keyword>
<dbReference type="AlphaFoldDB" id="A0AAT9LEY3"/>
<dbReference type="PANTHER" id="PTHR11207">
    <property type="entry name" value="RIBONUCLEASE III"/>
    <property type="match status" value="1"/>
</dbReference>
<organism evidence="12">
    <name type="scientific">Candidatus Fermentithermobacillus carboniphilus</name>
    <dbReference type="NCBI Taxonomy" id="3085328"/>
    <lineage>
        <taxon>Bacteria</taxon>
        <taxon>Bacillati</taxon>
        <taxon>Bacillota</taxon>
        <taxon>Candidatus Fermentithermobacillia</taxon>
        <taxon>Candidatus Fermentithermobacillales</taxon>
        <taxon>Candidatus Fermentithermobacillaceae</taxon>
        <taxon>Candidatus Fermentithermobacillus</taxon>
    </lineage>
</organism>
<dbReference type="GO" id="GO:0005737">
    <property type="term" value="C:cytoplasm"/>
    <property type="evidence" value="ECO:0007669"/>
    <property type="project" value="UniProtKB-SubCell"/>
</dbReference>
<dbReference type="InterPro" id="IPR011907">
    <property type="entry name" value="RNase_III"/>
</dbReference>
<comment type="function">
    <text evidence="9">Digests double-stranded RNA. Involved in the processing of primary rRNA transcript to yield the immediate precursors to the large and small rRNAs (23S and 16S). Processes some mRNAs, and tRNAs when they are encoded in the rRNA operon. Processes pre-crRNA and tracrRNA of type II CRISPR loci if present in the organism.</text>
</comment>
<feature type="domain" description="DRBM" evidence="10">
    <location>
        <begin position="147"/>
        <end position="216"/>
    </location>
</feature>
<keyword evidence="6 9" id="KW-0255">Endonuclease</keyword>
<keyword evidence="5 9" id="KW-0540">Nuclease</keyword>
<keyword evidence="9" id="KW-0819">tRNA processing</keyword>
<evidence type="ECO:0000259" key="11">
    <source>
        <dbReference type="PROSITE" id="PS50142"/>
    </source>
</evidence>
<gene>
    <name evidence="9 12" type="primary">rnc</name>
    <name evidence="12" type="ORF">IMF26_10175</name>
</gene>
<dbReference type="SUPFAM" id="SSF54768">
    <property type="entry name" value="dsRNA-binding domain-like"/>
    <property type="match status" value="1"/>
</dbReference>
<proteinExistence type="inferred from homology"/>
<dbReference type="HAMAP" id="MF_00104">
    <property type="entry name" value="RNase_III"/>
    <property type="match status" value="1"/>
</dbReference>
<dbReference type="GO" id="GO:0010468">
    <property type="term" value="P:regulation of gene expression"/>
    <property type="evidence" value="ECO:0007669"/>
    <property type="project" value="TreeGrafter"/>
</dbReference>
<feature type="binding site" evidence="9">
    <location>
        <position position="110"/>
    </location>
    <ligand>
        <name>Mg(2+)</name>
        <dbReference type="ChEBI" id="CHEBI:18420"/>
    </ligand>
</feature>
<dbReference type="NCBIfam" id="TIGR02191">
    <property type="entry name" value="RNaseIII"/>
    <property type="match status" value="1"/>
</dbReference>
<comment type="cofactor">
    <cofactor evidence="9">
        <name>Mg(2+)</name>
        <dbReference type="ChEBI" id="CHEBI:18420"/>
    </cofactor>
</comment>
<feature type="active site" evidence="9">
    <location>
        <position position="113"/>
    </location>
</feature>
<dbReference type="GO" id="GO:0019843">
    <property type="term" value="F:rRNA binding"/>
    <property type="evidence" value="ECO:0007669"/>
    <property type="project" value="UniProtKB-KW"/>
</dbReference>
<keyword evidence="4 9" id="KW-0507">mRNA processing</keyword>
<evidence type="ECO:0000256" key="4">
    <source>
        <dbReference type="ARBA" id="ARBA00022664"/>
    </source>
</evidence>
<dbReference type="GO" id="GO:0006397">
    <property type="term" value="P:mRNA processing"/>
    <property type="evidence" value="ECO:0007669"/>
    <property type="project" value="UniProtKB-UniRule"/>
</dbReference>
<dbReference type="SUPFAM" id="SSF69065">
    <property type="entry name" value="RNase III domain-like"/>
    <property type="match status" value="1"/>
</dbReference>
<evidence type="ECO:0000256" key="5">
    <source>
        <dbReference type="ARBA" id="ARBA00022722"/>
    </source>
</evidence>
<dbReference type="Pfam" id="PF00035">
    <property type="entry name" value="dsrm"/>
    <property type="match status" value="1"/>
</dbReference>
<comment type="similarity">
    <text evidence="2">Belongs to the ribonuclease III family.</text>
</comment>
<evidence type="ECO:0000256" key="7">
    <source>
        <dbReference type="ARBA" id="ARBA00022801"/>
    </source>
</evidence>
<dbReference type="CDD" id="cd00593">
    <property type="entry name" value="RIBOc"/>
    <property type="match status" value="1"/>
</dbReference>
<feature type="binding site" evidence="9">
    <location>
        <position position="113"/>
    </location>
    <ligand>
        <name>Mg(2+)</name>
        <dbReference type="ChEBI" id="CHEBI:18420"/>
    </ligand>
</feature>
<dbReference type="GO" id="GO:0008033">
    <property type="term" value="P:tRNA processing"/>
    <property type="evidence" value="ECO:0007669"/>
    <property type="project" value="UniProtKB-KW"/>
</dbReference>
<keyword evidence="3 9" id="KW-0698">rRNA processing</keyword>
<sequence length="234" mass="25080">MIKALDSLGADLKTRALTHVSYANEKGPPVASNERLEFLGDAVISLAVAYHLFNAHPDLSEGDLTRMRANLVSGSSLAWVARAGGLGDLLLLGRGEEMTGGRERQRNLASAFEAVVGAVFLEKGWAEAKKLVEETVLSLKMETVPVDPKTLVQELVQRTPGLTLEYKVVGVEGPDHLPTYTVACFVGGKEVSRGQGSSKKDAEENAARSLLENGFLSRGLPDDKHHFSGDKIGS</sequence>
<dbReference type="EC" id="3.1.26.3" evidence="9"/>
<feature type="binding site" evidence="9">
    <location>
        <position position="37"/>
    </location>
    <ligand>
        <name>Mg(2+)</name>
        <dbReference type="ChEBI" id="CHEBI:18420"/>
    </ligand>
</feature>
<evidence type="ECO:0000256" key="8">
    <source>
        <dbReference type="ARBA" id="ARBA00022884"/>
    </source>
</evidence>
<feature type="active site" evidence="9">
    <location>
        <position position="41"/>
    </location>
</feature>
<keyword evidence="9" id="KW-0460">Magnesium</keyword>
<dbReference type="FunFam" id="1.10.1520.10:FF:000001">
    <property type="entry name" value="Ribonuclease 3"/>
    <property type="match status" value="1"/>
</dbReference>
<evidence type="ECO:0000256" key="2">
    <source>
        <dbReference type="ARBA" id="ARBA00010183"/>
    </source>
</evidence>
<dbReference type="GO" id="GO:0003725">
    <property type="term" value="F:double-stranded RNA binding"/>
    <property type="evidence" value="ECO:0007669"/>
    <property type="project" value="TreeGrafter"/>
</dbReference>